<protein>
    <submittedName>
        <fullName evidence="2">CobQ/CobB/MinD/ParA nucleotide binding domain-containing protein</fullName>
    </submittedName>
</protein>
<dbReference type="Pfam" id="PF01656">
    <property type="entry name" value="CbiA"/>
    <property type="match status" value="1"/>
</dbReference>
<dbReference type="Gene3D" id="3.40.50.300">
    <property type="entry name" value="P-loop containing nucleotide triphosphate hydrolases"/>
    <property type="match status" value="1"/>
</dbReference>
<dbReference type="EMBL" id="JH597770">
    <property type="protein sequence ID" value="EHP68281.1"/>
    <property type="molecule type" value="Genomic_DNA"/>
</dbReference>
<proteinExistence type="predicted"/>
<dbReference type="eggNOG" id="arCOG07293">
    <property type="taxonomic scope" value="Archaea"/>
</dbReference>
<evidence type="ECO:0000313" key="2">
    <source>
        <dbReference type="EMBL" id="EHP68281.1"/>
    </source>
</evidence>
<dbReference type="OrthoDB" id="34582at2157"/>
<feature type="domain" description="CobQ/CobB/MinD/ParA nucleotide binding" evidence="1">
    <location>
        <begin position="4"/>
        <end position="197"/>
    </location>
</feature>
<reference evidence="2 3" key="1">
    <citation type="submission" date="2012-01" db="EMBL/GenBank/DDBJ databases">
        <title>Improved High-Quality Draft sequence of Metallosphaera yellowstonensis MK1.</title>
        <authorList>
            <consortium name="US DOE Joint Genome Institute"/>
            <person name="Lucas S."/>
            <person name="Han J."/>
            <person name="Cheng J.-F."/>
            <person name="Goodwin L."/>
            <person name="Pitluck S."/>
            <person name="Peters L."/>
            <person name="Teshima H."/>
            <person name="Detter J.C."/>
            <person name="Han C."/>
            <person name="Tapia R."/>
            <person name="Land M."/>
            <person name="Hauser L."/>
            <person name="Kyrpides N."/>
            <person name="Kozubal M."/>
            <person name="Macur R.E."/>
            <person name="Jay Z."/>
            <person name="Inskeep W."/>
            <person name="Woyke T."/>
        </authorList>
    </citation>
    <scope>NUCLEOTIDE SEQUENCE [LARGE SCALE GENOMIC DNA]</scope>
    <source>
        <strain evidence="2 3">MK1</strain>
    </source>
</reference>
<evidence type="ECO:0000313" key="3">
    <source>
        <dbReference type="Proteomes" id="UP000003980"/>
    </source>
</evidence>
<dbReference type="InterPro" id="IPR002586">
    <property type="entry name" value="CobQ/CobB/MinD/ParA_Nub-bd_dom"/>
</dbReference>
<gene>
    <name evidence="2" type="ORF">MetMK1DRAFT_00027050</name>
</gene>
<organism evidence="2 3">
    <name type="scientific">Metallosphaera yellowstonensis MK1</name>
    <dbReference type="NCBI Taxonomy" id="671065"/>
    <lineage>
        <taxon>Archaea</taxon>
        <taxon>Thermoproteota</taxon>
        <taxon>Thermoprotei</taxon>
        <taxon>Sulfolobales</taxon>
        <taxon>Sulfolobaceae</taxon>
        <taxon>Metallosphaera</taxon>
    </lineage>
</organism>
<dbReference type="RefSeq" id="WP_009074517.1">
    <property type="nucleotide sequence ID" value="NZ_JH597770.1"/>
</dbReference>
<sequence>MYRIAILGAKGGTGKSTIAFGLSKVLANEFSVVLLDLSSSRTISNIMGIKGCLTIGHDFIAEDGKLKIVSFHLPFIQLNESPNLKDIYDEIIDEAEFLILDYGLPLYDRVASYELELFYRTRSDSSHIIAVSPPHDFIIKSTEKMISSYMMILKETSQVDSGLLDFFTVNMIRQEDMNKEIKVGVSPIYGIVKIPFLRNLSFNGFWNADIPPQIVDMASKLAQAIRLERTS</sequence>
<accession>H2C805</accession>
<name>H2C805_9CREN</name>
<keyword evidence="3" id="KW-1185">Reference proteome</keyword>
<dbReference type="Proteomes" id="UP000003980">
    <property type="component" value="Unassembled WGS sequence"/>
</dbReference>
<dbReference type="STRING" id="671065.MetMK1DRAFT_00027050"/>
<dbReference type="AlphaFoldDB" id="H2C805"/>
<dbReference type="InterPro" id="IPR027417">
    <property type="entry name" value="P-loop_NTPase"/>
</dbReference>
<dbReference type="HOGENOM" id="CLU_090891_1_0_2"/>
<dbReference type="SUPFAM" id="SSF52540">
    <property type="entry name" value="P-loop containing nucleoside triphosphate hydrolases"/>
    <property type="match status" value="1"/>
</dbReference>
<evidence type="ECO:0000259" key="1">
    <source>
        <dbReference type="Pfam" id="PF01656"/>
    </source>
</evidence>